<evidence type="ECO:0000256" key="4">
    <source>
        <dbReference type="ARBA" id="ARBA00023136"/>
    </source>
</evidence>
<evidence type="ECO:0000256" key="1">
    <source>
        <dbReference type="ARBA" id="ARBA00004141"/>
    </source>
</evidence>
<evidence type="ECO:0000256" key="3">
    <source>
        <dbReference type="ARBA" id="ARBA00022989"/>
    </source>
</evidence>
<comment type="subcellular location">
    <subcellularLocation>
        <location evidence="1">Membrane</location>
        <topology evidence="1">Multi-pass membrane protein</topology>
    </subcellularLocation>
</comment>
<dbReference type="GO" id="GO:0016020">
    <property type="term" value="C:membrane"/>
    <property type="evidence" value="ECO:0007669"/>
    <property type="project" value="UniProtKB-SubCell"/>
</dbReference>
<dbReference type="PANTHER" id="PTHR38480">
    <property type="entry name" value="SLR0254 PROTEIN"/>
    <property type="match status" value="1"/>
</dbReference>
<keyword evidence="4 5" id="KW-0472">Membrane</keyword>
<name>A0A1I6ZQP4_9FLAO</name>
<reference evidence="7 8" key="1">
    <citation type="submission" date="2016-10" db="EMBL/GenBank/DDBJ databases">
        <authorList>
            <person name="de Groot N.N."/>
        </authorList>
    </citation>
    <scope>NUCLEOTIDE SEQUENCE [LARGE SCALE GENOMIC DNA]</scope>
    <source>
        <strain evidence="7 8">CGMCC 1.7005</strain>
    </source>
</reference>
<dbReference type="EMBL" id="FPAS01000002">
    <property type="protein sequence ID" value="SFT65014.1"/>
    <property type="molecule type" value="Genomic_DNA"/>
</dbReference>
<dbReference type="AlphaFoldDB" id="A0A1I6ZQP4"/>
<evidence type="ECO:0000313" key="8">
    <source>
        <dbReference type="Proteomes" id="UP000236454"/>
    </source>
</evidence>
<gene>
    <name evidence="7" type="ORF">SAMN05216474_1550</name>
</gene>
<evidence type="ECO:0000256" key="2">
    <source>
        <dbReference type="ARBA" id="ARBA00022692"/>
    </source>
</evidence>
<dbReference type="STRING" id="477690.SAMN05216474_1550"/>
<feature type="transmembrane region" description="Helical" evidence="5">
    <location>
        <begin position="25"/>
        <end position="46"/>
    </location>
</feature>
<feature type="domain" description="RDD" evidence="6">
    <location>
        <begin position="19"/>
        <end position="146"/>
    </location>
</feature>
<dbReference type="Pfam" id="PF06271">
    <property type="entry name" value="RDD"/>
    <property type="match status" value="1"/>
</dbReference>
<feature type="transmembrane region" description="Helical" evidence="5">
    <location>
        <begin position="114"/>
        <end position="134"/>
    </location>
</feature>
<organism evidence="7 8">
    <name type="scientific">Lishizhenia tianjinensis</name>
    <dbReference type="NCBI Taxonomy" id="477690"/>
    <lineage>
        <taxon>Bacteria</taxon>
        <taxon>Pseudomonadati</taxon>
        <taxon>Bacteroidota</taxon>
        <taxon>Flavobacteriia</taxon>
        <taxon>Flavobacteriales</taxon>
        <taxon>Crocinitomicaceae</taxon>
        <taxon>Lishizhenia</taxon>
    </lineage>
</organism>
<sequence>MKTISIKTAQNVQITFELAALGQRFTAYLLDLVILGFYMLIVNIVMSNSGLSLRNDEFYIYTVLYFILTLPAFFYSPMLEYITKGQTIGKKALGIRVMKINGDNATLNEYFLRWLFKGLAFALLPVEAVVILISKRSQRLADMMANTIVVKLNHTYDYTLSQVLNLNKEKTKIQYPEVEQFTDEDMMFIKKVIQRVEEYNNPATREIAIDLVNELALKLQLDEVPKKKMTFLKKVLKDYVALTR</sequence>
<dbReference type="Proteomes" id="UP000236454">
    <property type="component" value="Unassembled WGS sequence"/>
</dbReference>
<accession>A0A1I6ZQP4</accession>
<evidence type="ECO:0000259" key="6">
    <source>
        <dbReference type="Pfam" id="PF06271"/>
    </source>
</evidence>
<protein>
    <submittedName>
        <fullName evidence="7">Uncharacterized membrane protein YckC, RDD family</fullName>
    </submittedName>
</protein>
<dbReference type="OrthoDB" id="9814143at2"/>
<evidence type="ECO:0000256" key="5">
    <source>
        <dbReference type="SAM" id="Phobius"/>
    </source>
</evidence>
<keyword evidence="2 5" id="KW-0812">Transmembrane</keyword>
<proteinExistence type="predicted"/>
<keyword evidence="3 5" id="KW-1133">Transmembrane helix</keyword>
<feature type="transmembrane region" description="Helical" evidence="5">
    <location>
        <begin position="58"/>
        <end position="75"/>
    </location>
</feature>
<dbReference type="RefSeq" id="WP_090247891.1">
    <property type="nucleotide sequence ID" value="NZ_FPAS01000002.1"/>
</dbReference>
<dbReference type="InterPro" id="IPR010432">
    <property type="entry name" value="RDD"/>
</dbReference>
<evidence type="ECO:0000313" key="7">
    <source>
        <dbReference type="EMBL" id="SFT65014.1"/>
    </source>
</evidence>
<keyword evidence="8" id="KW-1185">Reference proteome</keyword>
<dbReference type="PANTHER" id="PTHR38480:SF1">
    <property type="entry name" value="SLR0254 PROTEIN"/>
    <property type="match status" value="1"/>
</dbReference>